<reference evidence="3" key="1">
    <citation type="submission" date="2023-08" db="EMBL/GenBank/DDBJ databases">
        <title>A de novo genome assembly of Solanum verrucosum Schlechtendal, a Mexican diploid species geographically isolated from the other diploid A-genome species in potato relatives.</title>
        <authorList>
            <person name="Hosaka K."/>
        </authorList>
    </citation>
    <scope>NUCLEOTIDE SEQUENCE</scope>
    <source>
        <tissue evidence="3">Young leaves</tissue>
    </source>
</reference>
<keyword evidence="1" id="KW-0904">Protein phosphatase</keyword>
<dbReference type="InterPro" id="IPR036457">
    <property type="entry name" value="PPM-type-like_dom_sf"/>
</dbReference>
<comment type="cofactor">
    <cofactor evidence="1">
        <name>Mg(2+)</name>
        <dbReference type="ChEBI" id="CHEBI:18420"/>
    </cofactor>
</comment>
<evidence type="ECO:0000313" key="4">
    <source>
        <dbReference type="Proteomes" id="UP001234989"/>
    </source>
</evidence>
<keyword evidence="1" id="KW-0464">Manganese</keyword>
<dbReference type="GO" id="GO:0004722">
    <property type="term" value="F:protein serine/threonine phosphatase activity"/>
    <property type="evidence" value="ECO:0007669"/>
    <property type="project" value="UniProtKB-EC"/>
</dbReference>
<evidence type="ECO:0000313" key="3">
    <source>
        <dbReference type="EMBL" id="WMV39867.1"/>
    </source>
</evidence>
<dbReference type="EMBL" id="CP133618">
    <property type="protein sequence ID" value="WMV39867.1"/>
    <property type="molecule type" value="Genomic_DNA"/>
</dbReference>
<dbReference type="Gene3D" id="3.60.40.10">
    <property type="entry name" value="PPM-type phosphatase domain"/>
    <property type="match status" value="1"/>
</dbReference>
<dbReference type="EC" id="3.1.3.16" evidence="1"/>
<organism evidence="3 4">
    <name type="scientific">Solanum verrucosum</name>
    <dbReference type="NCBI Taxonomy" id="315347"/>
    <lineage>
        <taxon>Eukaryota</taxon>
        <taxon>Viridiplantae</taxon>
        <taxon>Streptophyta</taxon>
        <taxon>Embryophyta</taxon>
        <taxon>Tracheophyta</taxon>
        <taxon>Spermatophyta</taxon>
        <taxon>Magnoliopsida</taxon>
        <taxon>eudicotyledons</taxon>
        <taxon>Gunneridae</taxon>
        <taxon>Pentapetalae</taxon>
        <taxon>asterids</taxon>
        <taxon>lamiids</taxon>
        <taxon>Solanales</taxon>
        <taxon>Solanaceae</taxon>
        <taxon>Solanoideae</taxon>
        <taxon>Solaneae</taxon>
        <taxon>Solanum</taxon>
    </lineage>
</organism>
<dbReference type="PROSITE" id="PS51746">
    <property type="entry name" value="PPM_2"/>
    <property type="match status" value="1"/>
</dbReference>
<keyword evidence="1" id="KW-0378">Hydrolase</keyword>
<comment type="catalytic activity">
    <reaction evidence="1">
        <text>O-phospho-L-threonyl-[protein] + H2O = L-threonyl-[protein] + phosphate</text>
        <dbReference type="Rhea" id="RHEA:47004"/>
        <dbReference type="Rhea" id="RHEA-COMP:11060"/>
        <dbReference type="Rhea" id="RHEA-COMP:11605"/>
        <dbReference type="ChEBI" id="CHEBI:15377"/>
        <dbReference type="ChEBI" id="CHEBI:30013"/>
        <dbReference type="ChEBI" id="CHEBI:43474"/>
        <dbReference type="ChEBI" id="CHEBI:61977"/>
        <dbReference type="EC" id="3.1.3.16"/>
    </reaction>
</comment>
<comment type="catalytic activity">
    <reaction evidence="1">
        <text>O-phospho-L-seryl-[protein] + H2O = L-seryl-[protein] + phosphate</text>
        <dbReference type="Rhea" id="RHEA:20629"/>
        <dbReference type="Rhea" id="RHEA-COMP:9863"/>
        <dbReference type="Rhea" id="RHEA-COMP:11604"/>
        <dbReference type="ChEBI" id="CHEBI:15377"/>
        <dbReference type="ChEBI" id="CHEBI:29999"/>
        <dbReference type="ChEBI" id="CHEBI:43474"/>
        <dbReference type="ChEBI" id="CHEBI:83421"/>
        <dbReference type="EC" id="3.1.3.16"/>
    </reaction>
</comment>
<dbReference type="PANTHER" id="PTHR12320:SF47">
    <property type="entry name" value="PROTEIN PHOSPHATASE"/>
    <property type="match status" value="1"/>
</dbReference>
<dbReference type="CDD" id="cd00143">
    <property type="entry name" value="PP2Cc"/>
    <property type="match status" value="1"/>
</dbReference>
<evidence type="ECO:0000256" key="1">
    <source>
        <dbReference type="RuleBase" id="RU366020"/>
    </source>
</evidence>
<accession>A0AAF0U5Z5</accession>
<proteinExistence type="inferred from homology"/>
<comment type="similarity">
    <text evidence="1">Belongs to the PP2C family.</text>
</comment>
<evidence type="ECO:0000259" key="2">
    <source>
        <dbReference type="PROSITE" id="PS51746"/>
    </source>
</evidence>
<dbReference type="AlphaFoldDB" id="A0AAF0U5Z5"/>
<dbReference type="PANTHER" id="PTHR12320">
    <property type="entry name" value="PROTEIN PHOSPHATASE 2C"/>
    <property type="match status" value="1"/>
</dbReference>
<feature type="domain" description="PPM-type phosphatase" evidence="2">
    <location>
        <begin position="382"/>
        <end position="636"/>
    </location>
</feature>
<dbReference type="InterPro" id="IPR039123">
    <property type="entry name" value="PPTC7"/>
</dbReference>
<protein>
    <recommendedName>
        <fullName evidence="1">Protein phosphatase</fullName>
        <ecNumber evidence="1">3.1.3.16</ecNumber>
    </recommendedName>
</protein>
<keyword evidence="4" id="KW-1185">Reference proteome</keyword>
<dbReference type="GO" id="GO:0046872">
    <property type="term" value="F:metal ion binding"/>
    <property type="evidence" value="ECO:0007669"/>
    <property type="project" value="UniProtKB-UniRule"/>
</dbReference>
<keyword evidence="1" id="KW-0479">Metal-binding</keyword>
<dbReference type="Proteomes" id="UP001234989">
    <property type="component" value="Chromosome 7"/>
</dbReference>
<comment type="cofactor">
    <cofactor evidence="1">
        <name>Mn(2+)</name>
        <dbReference type="ChEBI" id="CHEBI:29035"/>
    </cofactor>
</comment>
<dbReference type="InterPro" id="IPR001932">
    <property type="entry name" value="PPM-type_phosphatase-like_dom"/>
</dbReference>
<dbReference type="SUPFAM" id="SSF81606">
    <property type="entry name" value="PP2C-like"/>
    <property type="match status" value="1"/>
</dbReference>
<gene>
    <name evidence="3" type="ORF">MTR67_033252</name>
</gene>
<dbReference type="SMART" id="SM00332">
    <property type="entry name" value="PP2Cc"/>
    <property type="match status" value="1"/>
</dbReference>
<sequence>MVQTLESIRGGGGSIKVGTTGTISALMSRELDSKPSASTTSVSRRYRSPTVCSFAAGDATSPKRTKPRTSIDKASCSWASEDHKNDSEIVRKAKQYYNCRTPQIPMLKSENISVDGTPIRKKPDRKGLALVEIVDIKCVNFISTLATVLLSSLAVTSSITFSLVTRDEKELAGFVNSIHFDSKIVLKRIKIVSQAAKTLPPVKEFHKLNSYQTLLIKKVENPNSLIVLLRRFAASRVTFVIDTQKGIMAVCGSRTHIGHFVGNMTARRLQCSLSVKSCTVSYYKRGFQNVSKANISLGNKGRPNNFMLYQYFTTNVAKRRTNLNPHKGFGLEGFRNLSHECFFSGTASASNVSSDNSKGTEQVVDVVNSSEARISLQLNSGSFYLPHPAKAKTGGEDAHFICTLAPAIGVADGVGGWADLGIDAGLYARELMSHSLSAIQDEPKGSVDLIRVLEKAYVRTKAKGSSTACMVALTEGGLYAVNLGDSGFMLVRNGCAAFKSPSQQHGFNFPYQLDCNNAGDSPSSAMVFNITVVPGDVLIVGTDGLFDNLYDEDISGVVFQAMEAGLGPQMTAQRIAELAQLRAMDHTKSSPFSDGAREAGFDYHETLLEQNQQLDGGESYNTATHKSEALVRILAF</sequence>
<keyword evidence="1" id="KW-0460">Magnesium</keyword>
<name>A0AAF0U5Z5_SOLVR</name>